<comment type="similarity">
    <text evidence="1">Belongs to the DprA/Smf family.</text>
</comment>
<dbReference type="InterPro" id="IPR036388">
    <property type="entry name" value="WH-like_DNA-bd_sf"/>
</dbReference>
<dbReference type="InterPro" id="IPR041614">
    <property type="entry name" value="DprA_WH"/>
</dbReference>
<dbReference type="InterPro" id="IPR057666">
    <property type="entry name" value="DrpA_SLOG"/>
</dbReference>
<dbReference type="Pfam" id="PF02481">
    <property type="entry name" value="DNA_processg_A"/>
    <property type="match status" value="1"/>
</dbReference>
<sequence length="376" mass="38974">MHADLSDEDRIDWLRLSRSENVGPVAFRRLLGRFGSASAALAALPDLARSGGLRRPIAVAPHAAAEAELAALDRLGGRLLALPDADYPAPLREISDAPPVLCALGRGELLRRDAVAIVGARNASVHGGRFAQRLAADLAASGLVVVSGFARGIDAAAHAGAGAANTVAVMAGGADVIYPRENRKLWEAIRAEGCIVSEMPPGTEPQARHFPRRNRIVSGLARGVVVVEATPRSGSLITARLAGEQGREVMAVPGFPADPRSGGTNALIKDGATLVETADDVIAAIAPQRIPVQGSLPGFADADAAFIPARLASAPDSAAERRERLLESLTSAPLPVDVALRECQLSAAEGAIALLELELAGRIERLAGQMIARIPG</sequence>
<dbReference type="SUPFAM" id="SSF102405">
    <property type="entry name" value="MCP/YpsA-like"/>
    <property type="match status" value="1"/>
</dbReference>
<dbReference type="InterPro" id="IPR003488">
    <property type="entry name" value="DprA"/>
</dbReference>
<gene>
    <name evidence="4" type="ORF">KL86APRO_10752</name>
</gene>
<dbReference type="Pfam" id="PF17782">
    <property type="entry name" value="WHD_DprA"/>
    <property type="match status" value="1"/>
</dbReference>
<protein>
    <submittedName>
        <fullName evidence="4">SMF protein</fullName>
    </submittedName>
</protein>
<evidence type="ECO:0000259" key="2">
    <source>
        <dbReference type="Pfam" id="PF02481"/>
    </source>
</evidence>
<evidence type="ECO:0000313" key="4">
    <source>
        <dbReference type="EMBL" id="SBV96382.1"/>
    </source>
</evidence>
<proteinExistence type="inferred from homology"/>
<feature type="domain" description="Smf/DprA SLOG" evidence="2">
    <location>
        <begin position="80"/>
        <end position="284"/>
    </location>
</feature>
<dbReference type="PANTHER" id="PTHR43022:SF1">
    <property type="entry name" value="PROTEIN SMF"/>
    <property type="match status" value="1"/>
</dbReference>
<dbReference type="EMBL" id="FLUO01000001">
    <property type="protein sequence ID" value="SBV96382.1"/>
    <property type="molecule type" value="Genomic_DNA"/>
</dbReference>
<accession>A0A212JAD7</accession>
<organism evidence="4">
    <name type="scientific">uncultured Alphaproteobacteria bacterium</name>
    <dbReference type="NCBI Taxonomy" id="91750"/>
    <lineage>
        <taxon>Bacteria</taxon>
        <taxon>Pseudomonadati</taxon>
        <taxon>Pseudomonadota</taxon>
        <taxon>Alphaproteobacteria</taxon>
        <taxon>environmental samples</taxon>
    </lineage>
</organism>
<evidence type="ECO:0000256" key="1">
    <source>
        <dbReference type="ARBA" id="ARBA00006525"/>
    </source>
</evidence>
<evidence type="ECO:0000259" key="3">
    <source>
        <dbReference type="Pfam" id="PF17782"/>
    </source>
</evidence>
<name>A0A212JAD7_9PROT</name>
<dbReference type="Gene3D" id="1.10.10.10">
    <property type="entry name" value="Winged helix-like DNA-binding domain superfamily/Winged helix DNA-binding domain"/>
    <property type="match status" value="1"/>
</dbReference>
<dbReference type="AlphaFoldDB" id="A0A212JAD7"/>
<reference evidence="4" key="1">
    <citation type="submission" date="2016-04" db="EMBL/GenBank/DDBJ databases">
        <authorList>
            <person name="Evans L.H."/>
            <person name="Alamgir A."/>
            <person name="Owens N."/>
            <person name="Weber N.D."/>
            <person name="Virtaneva K."/>
            <person name="Barbian K."/>
            <person name="Babar A."/>
            <person name="Rosenke K."/>
        </authorList>
    </citation>
    <scope>NUCLEOTIDE SEQUENCE</scope>
    <source>
        <strain evidence="4">86</strain>
    </source>
</reference>
<dbReference type="Pfam" id="PF21102">
    <property type="entry name" value="DprA_N"/>
    <property type="match status" value="1"/>
</dbReference>
<dbReference type="PANTHER" id="PTHR43022">
    <property type="entry name" value="PROTEIN SMF"/>
    <property type="match status" value="1"/>
</dbReference>
<dbReference type="Gene3D" id="3.40.50.450">
    <property type="match status" value="1"/>
</dbReference>
<dbReference type="NCBIfam" id="TIGR00732">
    <property type="entry name" value="dprA"/>
    <property type="match status" value="1"/>
</dbReference>
<dbReference type="GO" id="GO:0009294">
    <property type="term" value="P:DNA-mediated transformation"/>
    <property type="evidence" value="ECO:0007669"/>
    <property type="project" value="InterPro"/>
</dbReference>
<feature type="domain" description="DprA winged helix" evidence="3">
    <location>
        <begin position="312"/>
        <end position="369"/>
    </location>
</feature>